<dbReference type="Proteomes" id="UP000253551">
    <property type="component" value="Unassembled WGS sequence"/>
</dbReference>
<dbReference type="AlphaFoldDB" id="A0A367KI77"/>
<gene>
    <name evidence="2" type="ORF">CU098_004738</name>
</gene>
<name>A0A367KI77_RHIST</name>
<comment type="caution">
    <text evidence="2">The sequence shown here is derived from an EMBL/GenBank/DDBJ whole genome shotgun (WGS) entry which is preliminary data.</text>
</comment>
<feature type="region of interest" description="Disordered" evidence="1">
    <location>
        <begin position="265"/>
        <end position="293"/>
    </location>
</feature>
<evidence type="ECO:0000313" key="3">
    <source>
        <dbReference type="Proteomes" id="UP000253551"/>
    </source>
</evidence>
<evidence type="ECO:0008006" key="4">
    <source>
        <dbReference type="Google" id="ProtNLM"/>
    </source>
</evidence>
<proteinExistence type="predicted"/>
<sequence length="293" mass="33034">MDNLPDFSKFKLDDFSLNKKASEASPAPHRLREARRSFVLYLEPTHESPLYISLQGFQERTLSQFGPNQAHNTPPHISILPRILIERNTSNDLSVKWQVVNNLIDAIDQQVSALQLHGPDFAGYQLLEKPSRSLVMNVKIHENFSTLVESVEKELGSTCAVLETNLLDKIHLAYNVLKSPSKSELKKMRELAEATVDVHDWIKTGGSWKLALYEIMIESQVVGVPHQLKEVHSWPVLQRPPQQFVDFLPVSVRIKLPWLNNSSKKISQSSSIDNGSTISRKTTASSNKGVHSL</sequence>
<feature type="compositionally biased region" description="Polar residues" evidence="1">
    <location>
        <begin position="273"/>
        <end position="293"/>
    </location>
</feature>
<dbReference type="EMBL" id="PJQM01001603">
    <property type="protein sequence ID" value="RCI01933.1"/>
    <property type="molecule type" value="Genomic_DNA"/>
</dbReference>
<protein>
    <recommendedName>
        <fullName evidence="4">U6 snRNA phosphodiesterase</fullName>
    </recommendedName>
</protein>
<organism evidence="2 3">
    <name type="scientific">Rhizopus stolonifer</name>
    <name type="common">Rhizopus nigricans</name>
    <dbReference type="NCBI Taxonomy" id="4846"/>
    <lineage>
        <taxon>Eukaryota</taxon>
        <taxon>Fungi</taxon>
        <taxon>Fungi incertae sedis</taxon>
        <taxon>Mucoromycota</taxon>
        <taxon>Mucoromycotina</taxon>
        <taxon>Mucoromycetes</taxon>
        <taxon>Mucorales</taxon>
        <taxon>Mucorineae</taxon>
        <taxon>Rhizopodaceae</taxon>
        <taxon>Rhizopus</taxon>
    </lineage>
</organism>
<accession>A0A367KI77</accession>
<keyword evidence="3" id="KW-1185">Reference proteome</keyword>
<reference evidence="2 3" key="1">
    <citation type="journal article" date="2018" name="G3 (Bethesda)">
        <title>Phylogenetic and Phylogenomic Definition of Rhizopus Species.</title>
        <authorList>
            <person name="Gryganskyi A.P."/>
            <person name="Golan J."/>
            <person name="Dolatabadi S."/>
            <person name="Mondo S."/>
            <person name="Robb S."/>
            <person name="Idnurm A."/>
            <person name="Muszewska A."/>
            <person name="Steczkiewicz K."/>
            <person name="Masonjones S."/>
            <person name="Liao H.L."/>
            <person name="Gajdeczka M.T."/>
            <person name="Anike F."/>
            <person name="Vuek A."/>
            <person name="Anishchenko I.M."/>
            <person name="Voigt K."/>
            <person name="de Hoog G.S."/>
            <person name="Smith M.E."/>
            <person name="Heitman J."/>
            <person name="Vilgalys R."/>
            <person name="Stajich J.E."/>
        </authorList>
    </citation>
    <scope>NUCLEOTIDE SEQUENCE [LARGE SCALE GENOMIC DNA]</scope>
    <source>
        <strain evidence="2 3">LSU 92-RS-03</strain>
    </source>
</reference>
<evidence type="ECO:0000256" key="1">
    <source>
        <dbReference type="SAM" id="MobiDB-lite"/>
    </source>
</evidence>
<evidence type="ECO:0000313" key="2">
    <source>
        <dbReference type="EMBL" id="RCI01933.1"/>
    </source>
</evidence>
<dbReference type="OrthoDB" id="2284077at2759"/>